<dbReference type="Pfam" id="PF05199">
    <property type="entry name" value="GMC_oxred_C"/>
    <property type="match status" value="1"/>
</dbReference>
<reference evidence="6 7" key="1">
    <citation type="submission" date="2015-01" db="EMBL/GenBank/DDBJ databases">
        <title>The Genome Sequence of Exophiala oligosperma CBS72588.</title>
        <authorList>
            <consortium name="The Broad Institute Genomics Platform"/>
            <person name="Cuomo C."/>
            <person name="de Hoog S."/>
            <person name="Gorbushina A."/>
            <person name="Stielow B."/>
            <person name="Teixiera M."/>
            <person name="Abouelleil A."/>
            <person name="Chapman S.B."/>
            <person name="Priest M."/>
            <person name="Young S.K."/>
            <person name="Wortman J."/>
            <person name="Nusbaum C."/>
            <person name="Birren B."/>
        </authorList>
    </citation>
    <scope>NUCLEOTIDE SEQUENCE [LARGE SCALE GENOMIC DNA]</scope>
    <source>
        <strain evidence="6 7">CBS 72588</strain>
    </source>
</reference>
<proteinExistence type="inferred from homology"/>
<evidence type="ECO:0000256" key="3">
    <source>
        <dbReference type="PIRSR" id="PIRSR000137-2"/>
    </source>
</evidence>
<dbReference type="OrthoDB" id="269227at2759"/>
<dbReference type="GeneID" id="27353102"/>
<dbReference type="AlphaFoldDB" id="A0A0D2CF10"/>
<dbReference type="Gene3D" id="3.50.50.60">
    <property type="entry name" value="FAD/NAD(P)-binding domain"/>
    <property type="match status" value="1"/>
</dbReference>
<dbReference type="GO" id="GO:0016614">
    <property type="term" value="F:oxidoreductase activity, acting on CH-OH group of donors"/>
    <property type="evidence" value="ECO:0007669"/>
    <property type="project" value="InterPro"/>
</dbReference>
<evidence type="ECO:0000259" key="5">
    <source>
        <dbReference type="PROSITE" id="PS00624"/>
    </source>
</evidence>
<feature type="binding site" evidence="3">
    <location>
        <position position="242"/>
    </location>
    <ligand>
        <name>FAD</name>
        <dbReference type="ChEBI" id="CHEBI:57692"/>
    </ligand>
</feature>
<dbReference type="InterPro" id="IPR036188">
    <property type="entry name" value="FAD/NAD-bd_sf"/>
</dbReference>
<dbReference type="Pfam" id="PF00732">
    <property type="entry name" value="GMC_oxred_N"/>
    <property type="match status" value="1"/>
</dbReference>
<dbReference type="GO" id="GO:0050660">
    <property type="term" value="F:flavin adenine dinucleotide binding"/>
    <property type="evidence" value="ECO:0007669"/>
    <property type="project" value="InterPro"/>
</dbReference>
<protein>
    <recommendedName>
        <fullName evidence="5">Glucose-methanol-choline oxidoreductase N-terminal domain-containing protein</fullName>
    </recommendedName>
</protein>
<evidence type="ECO:0000313" key="7">
    <source>
        <dbReference type="Proteomes" id="UP000053342"/>
    </source>
</evidence>
<dbReference type="InterPro" id="IPR000172">
    <property type="entry name" value="GMC_OxRdtase_N"/>
</dbReference>
<evidence type="ECO:0000313" key="6">
    <source>
        <dbReference type="EMBL" id="KIW48447.1"/>
    </source>
</evidence>
<dbReference type="InterPro" id="IPR012132">
    <property type="entry name" value="GMC_OxRdtase"/>
</dbReference>
<dbReference type="Proteomes" id="UP000053342">
    <property type="component" value="Unassembled WGS sequence"/>
</dbReference>
<keyword evidence="3" id="KW-0274">FAD</keyword>
<accession>A0A0D2CF10</accession>
<sequence length="613" mass="67504">MPPPVEEEFDFIVVGAGNAGAVVAGNLARSKAKPRVLLIELGGDNSAAHLRIPSERFINPYVNPNIVLDYKTTPQKHLNGRVLDYLRGTGLGGSSIANFLAYIRGTASDYNRWADLVDDDSWRWENVLERYNELENLHFSGGNDDADSDPEGYVKLKPGAHGFDGPVDLTLPSRKEWPEGLDILMQAAKSHGLPLNPDQNSGDIIGMAGVTTTTHAGWRVTSASAYLTNPPSNLVLWTNSAVTQVVFDTNTTSTKQQPRASGVILSDGRQVRATKEVILSLGTIDTPKLLMLSGIGDRTELEKHGISCLVNSPRVGKDLIDHVYLVMTYGAKSTLGTKVAFQQNKEYVKAAREQWLRNQTGPDATLNTINIIGFLKFDSRRINFDEMYKLDSKTRNFLERPDVPQYEFYMQGYIPDDWDVEKHGPECLGMAVMLMNPQSRGYVALASKDPLARPIIETNYLAHPYDRQTINNAVKEAMSFAKSKQLSPYLLDKVLGPESDSDEHVTKFVKDELMSILHGVGTVMMGPKHEDTSSSSFSPCDTDFRVRGVDGLRVIDLSVCPTITNNHTQATAYLVGHMGWKKLCDEYNLESPSGHASGSSSSGGSGLSREHRL</sequence>
<dbReference type="Gene3D" id="3.30.560.10">
    <property type="entry name" value="Glucose Oxidase, domain 3"/>
    <property type="match status" value="1"/>
</dbReference>
<gene>
    <name evidence="6" type="ORF">PV06_01028</name>
</gene>
<dbReference type="InterPro" id="IPR007867">
    <property type="entry name" value="GMC_OxRtase_C"/>
</dbReference>
<keyword evidence="7" id="KW-1185">Reference proteome</keyword>
<evidence type="ECO:0000256" key="4">
    <source>
        <dbReference type="SAM" id="MobiDB-lite"/>
    </source>
</evidence>
<dbReference type="PROSITE" id="PS00624">
    <property type="entry name" value="GMC_OXRED_2"/>
    <property type="match status" value="1"/>
</dbReference>
<dbReference type="PIRSF" id="PIRSF000137">
    <property type="entry name" value="Alcohol_oxidase"/>
    <property type="match status" value="1"/>
</dbReference>
<comment type="similarity">
    <text evidence="1">Belongs to the GMC oxidoreductase family.</text>
</comment>
<keyword evidence="3" id="KW-0285">Flavoprotein</keyword>
<dbReference type="SUPFAM" id="SSF51905">
    <property type="entry name" value="FAD/NAD(P)-binding domain"/>
    <property type="match status" value="1"/>
</dbReference>
<feature type="active site" description="Proton acceptor" evidence="2">
    <location>
        <position position="567"/>
    </location>
</feature>
<comment type="cofactor">
    <cofactor evidence="3">
        <name>FAD</name>
        <dbReference type="ChEBI" id="CHEBI:57692"/>
    </cofactor>
</comment>
<evidence type="ECO:0000256" key="2">
    <source>
        <dbReference type="PIRSR" id="PIRSR000137-1"/>
    </source>
</evidence>
<dbReference type="VEuPathDB" id="FungiDB:PV06_01028"/>
<organism evidence="6 7">
    <name type="scientific">Exophiala oligosperma</name>
    <dbReference type="NCBI Taxonomy" id="215243"/>
    <lineage>
        <taxon>Eukaryota</taxon>
        <taxon>Fungi</taxon>
        <taxon>Dikarya</taxon>
        <taxon>Ascomycota</taxon>
        <taxon>Pezizomycotina</taxon>
        <taxon>Eurotiomycetes</taxon>
        <taxon>Chaetothyriomycetidae</taxon>
        <taxon>Chaetothyriales</taxon>
        <taxon>Herpotrichiellaceae</taxon>
        <taxon>Exophiala</taxon>
    </lineage>
</organism>
<feature type="domain" description="Glucose-methanol-choline oxidoreductase N-terminal" evidence="5">
    <location>
        <begin position="282"/>
        <end position="296"/>
    </location>
</feature>
<name>A0A0D2CF10_9EURO</name>
<dbReference type="SUPFAM" id="SSF54373">
    <property type="entry name" value="FAD-linked reductases, C-terminal domain"/>
    <property type="match status" value="1"/>
</dbReference>
<evidence type="ECO:0000256" key="1">
    <source>
        <dbReference type="ARBA" id="ARBA00010790"/>
    </source>
</evidence>
<dbReference type="HOGENOM" id="CLU_002865_7_1_1"/>
<feature type="active site" description="Proton donor" evidence="2">
    <location>
        <position position="518"/>
    </location>
</feature>
<dbReference type="EMBL" id="KN847332">
    <property type="protein sequence ID" value="KIW48447.1"/>
    <property type="molecule type" value="Genomic_DNA"/>
</dbReference>
<feature type="compositionally biased region" description="Low complexity" evidence="4">
    <location>
        <begin position="591"/>
        <end position="600"/>
    </location>
</feature>
<feature type="region of interest" description="Disordered" evidence="4">
    <location>
        <begin position="591"/>
        <end position="613"/>
    </location>
</feature>
<dbReference type="STRING" id="215243.A0A0D2CF10"/>
<dbReference type="PANTHER" id="PTHR11552:SF134">
    <property type="entry name" value="GLUCOSE-METHANOL-CHOLINE OXIDOREDUCTASE N-TERMINAL DOMAIN-CONTAINING PROTEIN"/>
    <property type="match status" value="1"/>
</dbReference>
<dbReference type="RefSeq" id="XP_016268663.1">
    <property type="nucleotide sequence ID" value="XM_016401610.1"/>
</dbReference>
<dbReference type="PANTHER" id="PTHR11552">
    <property type="entry name" value="GLUCOSE-METHANOL-CHOLINE GMC OXIDOREDUCTASE"/>
    <property type="match status" value="1"/>
</dbReference>